<evidence type="ECO:0000313" key="2">
    <source>
        <dbReference type="EMBL" id="GAH17326.1"/>
    </source>
</evidence>
<proteinExistence type="predicted"/>
<dbReference type="EMBL" id="BART01034442">
    <property type="protein sequence ID" value="GAH17326.1"/>
    <property type="molecule type" value="Genomic_DNA"/>
</dbReference>
<protein>
    <recommendedName>
        <fullName evidence="1">Periplasmic binding protein domain-containing protein</fullName>
    </recommendedName>
</protein>
<dbReference type="AlphaFoldDB" id="X1D969"/>
<reference evidence="2" key="1">
    <citation type="journal article" date="2014" name="Front. Microbiol.">
        <title>High frequency of phylogenetically diverse reductive dehalogenase-homologous genes in deep subseafloor sedimentary metagenomes.</title>
        <authorList>
            <person name="Kawai M."/>
            <person name="Futagami T."/>
            <person name="Toyoda A."/>
            <person name="Takaki Y."/>
            <person name="Nishi S."/>
            <person name="Hori S."/>
            <person name="Arai W."/>
            <person name="Tsubouchi T."/>
            <person name="Morono Y."/>
            <person name="Uchiyama I."/>
            <person name="Ito T."/>
            <person name="Fujiyama A."/>
            <person name="Inagaki F."/>
            <person name="Takami H."/>
        </authorList>
    </citation>
    <scope>NUCLEOTIDE SEQUENCE</scope>
    <source>
        <strain evidence="2">Expedition CK06-06</strain>
    </source>
</reference>
<dbReference type="SUPFAM" id="SSF53822">
    <property type="entry name" value="Periplasmic binding protein-like I"/>
    <property type="match status" value="1"/>
</dbReference>
<feature type="non-terminal residue" evidence="2">
    <location>
        <position position="1"/>
    </location>
</feature>
<accession>X1D969</accession>
<feature type="domain" description="Periplasmic binding protein" evidence="1">
    <location>
        <begin position="3"/>
        <end position="71"/>
    </location>
</feature>
<sequence length="104" mass="11198">TTFIIGLGGIVTNQITASLKNAGKKPGEVIGGGFDCAPGTLVGLDEGYVEATIDQQQYLQGYFAVYTLYLMKKYGFIPEIDTGGYLVDKDTIGLIKELSPLMIR</sequence>
<dbReference type="Pfam" id="PF13407">
    <property type="entry name" value="Peripla_BP_4"/>
    <property type="match status" value="1"/>
</dbReference>
<dbReference type="InterPro" id="IPR028082">
    <property type="entry name" value="Peripla_BP_I"/>
</dbReference>
<name>X1D969_9ZZZZ</name>
<gene>
    <name evidence="2" type="ORF">S01H4_58859</name>
</gene>
<evidence type="ECO:0000259" key="1">
    <source>
        <dbReference type="Pfam" id="PF13407"/>
    </source>
</evidence>
<dbReference type="Gene3D" id="3.40.50.2300">
    <property type="match status" value="2"/>
</dbReference>
<dbReference type="InterPro" id="IPR025997">
    <property type="entry name" value="SBP_2_dom"/>
</dbReference>
<comment type="caution">
    <text evidence="2">The sequence shown here is derived from an EMBL/GenBank/DDBJ whole genome shotgun (WGS) entry which is preliminary data.</text>
</comment>
<organism evidence="2">
    <name type="scientific">marine sediment metagenome</name>
    <dbReference type="NCBI Taxonomy" id="412755"/>
    <lineage>
        <taxon>unclassified sequences</taxon>
        <taxon>metagenomes</taxon>
        <taxon>ecological metagenomes</taxon>
    </lineage>
</organism>